<dbReference type="EMBL" id="RCOS01000104">
    <property type="protein sequence ID" value="RSN73987.1"/>
    <property type="molecule type" value="Genomic_DNA"/>
</dbReference>
<gene>
    <name evidence="2" type="ORF">D6D85_09025</name>
    <name evidence="3" type="ORF">EF810_00670</name>
</gene>
<protein>
    <recommendedName>
        <fullName evidence="1">Dinitrogenase iron-molybdenum cofactor biosynthesis domain-containing protein</fullName>
    </recommendedName>
</protein>
<reference evidence="3 5" key="2">
    <citation type="journal article" date="2019" name="Nat. Microbiol.">
        <title>Wide diversity of methane and short-chain alkane metabolisms in uncultured archaea.</title>
        <authorList>
            <person name="Borrel G."/>
            <person name="Adam P.S."/>
            <person name="McKay L.J."/>
            <person name="Chen L.X."/>
            <person name="Sierra-Garcia I.N."/>
            <person name="Sieber C.M."/>
            <person name="Letourneur Q."/>
            <person name="Ghozlane A."/>
            <person name="Andersen G.L."/>
            <person name="Li W.J."/>
            <person name="Hallam S.J."/>
            <person name="Muyzer G."/>
            <person name="de Oliveira V.M."/>
            <person name="Inskeep W.P."/>
            <person name="Banfield J.F."/>
            <person name="Gribaldo S."/>
        </authorList>
    </citation>
    <scope>NUCLEOTIDE SEQUENCE [LARGE SCALE GENOMIC DNA]</scope>
    <source>
        <strain evidence="3">NM4</strain>
    </source>
</reference>
<dbReference type="Proteomes" id="UP000277582">
    <property type="component" value="Unassembled WGS sequence"/>
</dbReference>
<dbReference type="EMBL" id="RXII01000011">
    <property type="protein sequence ID" value="RZN63553.1"/>
    <property type="molecule type" value="Genomic_DNA"/>
</dbReference>
<evidence type="ECO:0000313" key="3">
    <source>
        <dbReference type="EMBL" id="RZN63553.1"/>
    </source>
</evidence>
<dbReference type="InterPro" id="IPR051840">
    <property type="entry name" value="NifX/NifY_domain"/>
</dbReference>
<organism evidence="2 4">
    <name type="scientific">Candidatus Methanodesulfokora washburnensis</name>
    <dbReference type="NCBI Taxonomy" id="2478471"/>
    <lineage>
        <taxon>Archaea</taxon>
        <taxon>Thermoproteota</taxon>
        <taxon>Candidatus Korarchaeia</taxon>
        <taxon>Candidatus Korarchaeia incertae sedis</taxon>
        <taxon>Candidatus Methanodesulfokora</taxon>
    </lineage>
</organism>
<dbReference type="Gene3D" id="3.30.420.130">
    <property type="entry name" value="Dinitrogenase iron-molybdenum cofactor biosynthesis domain"/>
    <property type="match status" value="1"/>
</dbReference>
<dbReference type="Proteomes" id="UP000316217">
    <property type="component" value="Unassembled WGS sequence"/>
</dbReference>
<dbReference type="AlphaFoldDB" id="A0A3R9QUW2"/>
<dbReference type="InterPro" id="IPR003731">
    <property type="entry name" value="Di-Nase_FeMo-co_biosynth"/>
</dbReference>
<keyword evidence="4" id="KW-1185">Reference proteome</keyword>
<reference evidence="2 4" key="1">
    <citation type="submission" date="2018-10" db="EMBL/GenBank/DDBJ databases">
        <title>Co-occurring genomic capacity for anaerobic methane metabolism and dissimilatory sulfite reduction discovered in the Korarchaeota.</title>
        <authorList>
            <person name="Mckay L.J."/>
            <person name="Dlakic M."/>
            <person name="Fields M.W."/>
            <person name="Delmont T.O."/>
            <person name="Eren A.M."/>
            <person name="Jay Z.J."/>
            <person name="Klingelsmith K.B."/>
            <person name="Rusch D.B."/>
            <person name="Inskeep W.P."/>
        </authorList>
    </citation>
    <scope>NUCLEOTIDE SEQUENCE [LARGE SCALE GENOMIC DNA]</scope>
    <source>
        <strain evidence="2 4">MDKW</strain>
    </source>
</reference>
<proteinExistence type="predicted"/>
<dbReference type="PANTHER" id="PTHR33937">
    <property type="entry name" value="IRON-MOLYBDENUM PROTEIN-RELATED-RELATED"/>
    <property type="match status" value="1"/>
</dbReference>
<feature type="domain" description="Dinitrogenase iron-molybdenum cofactor biosynthesis" evidence="1">
    <location>
        <begin position="19"/>
        <end position="101"/>
    </location>
</feature>
<comment type="caution">
    <text evidence="2">The sequence shown here is derived from an EMBL/GenBank/DDBJ whole genome shotgun (WGS) entry which is preliminary data.</text>
</comment>
<evidence type="ECO:0000313" key="4">
    <source>
        <dbReference type="Proteomes" id="UP000277582"/>
    </source>
</evidence>
<evidence type="ECO:0000259" key="1">
    <source>
        <dbReference type="Pfam" id="PF02579"/>
    </source>
</evidence>
<dbReference type="Pfam" id="PF02579">
    <property type="entry name" value="Nitro_FeMo-Co"/>
    <property type="match status" value="1"/>
</dbReference>
<dbReference type="PANTHER" id="PTHR33937:SF5">
    <property type="entry name" value="IRON-MOLYBDENUM COFACTOR-BINDING PROTEIN"/>
    <property type="match status" value="1"/>
</dbReference>
<evidence type="ECO:0000313" key="2">
    <source>
        <dbReference type="EMBL" id="RSN73987.1"/>
    </source>
</evidence>
<dbReference type="SUPFAM" id="SSF53146">
    <property type="entry name" value="Nitrogenase accessory factor-like"/>
    <property type="match status" value="1"/>
</dbReference>
<name>A0A3R9QUW2_9CREN</name>
<evidence type="ECO:0000313" key="5">
    <source>
        <dbReference type="Proteomes" id="UP000316217"/>
    </source>
</evidence>
<dbReference type="InterPro" id="IPR036105">
    <property type="entry name" value="DiNase_FeMo-co_biosyn_sf"/>
</dbReference>
<sequence>MLPIRVAVATEDGKHVKEGEFNKAKYFAIYDVSGKSPTKVELRVNTRISSEDPSSALEILRDCEVVISKEFSRDVKEAMESMGLIAHETRNTDVVGAIIEFAEKVARLKEG</sequence>
<accession>A0A3R9QUW2</accession>